<dbReference type="GO" id="GO:0015074">
    <property type="term" value="P:DNA integration"/>
    <property type="evidence" value="ECO:0007669"/>
    <property type="project" value="InterPro"/>
</dbReference>
<dbReference type="InterPro" id="IPR043502">
    <property type="entry name" value="DNA/RNA_pol_sf"/>
</dbReference>
<accession>A0AA88VVD3</accession>
<comment type="caution">
    <text evidence="3">The sequence shown here is derived from an EMBL/GenBank/DDBJ whole genome shotgun (WGS) entry which is preliminary data.</text>
</comment>
<dbReference type="GO" id="GO:0003676">
    <property type="term" value="F:nucleic acid binding"/>
    <property type="evidence" value="ECO:0007669"/>
    <property type="project" value="InterPro"/>
</dbReference>
<dbReference type="EMBL" id="JAVXUP010001184">
    <property type="protein sequence ID" value="KAK3014889.1"/>
    <property type="molecule type" value="Genomic_DNA"/>
</dbReference>
<feature type="domain" description="Integrase catalytic" evidence="2">
    <location>
        <begin position="476"/>
        <end position="640"/>
    </location>
</feature>
<dbReference type="Proteomes" id="UP001188597">
    <property type="component" value="Unassembled WGS sequence"/>
</dbReference>
<dbReference type="InterPro" id="IPR041577">
    <property type="entry name" value="RT_RNaseH_2"/>
</dbReference>
<sequence length="684" mass="76763">MSNLLDQVEKYIRAEEDSMTTQDEGTSGQKRRNRPEGRLPEEPKRSRATLSKHLTPFTTSREHILNQIKSQNILKWPKPMRMPADKRDAQLYCHTHKDHGHTTEECKVLQREIENLIAKRHLKQFVKANELQGGRRGGSQRRHEESVPKDPPGPVKRPRIANTLSFDDTDLIEIIIPHDDALISRDRIRPVASPLYGFTGASAPVEGVIPLTVVVGKHPLQATQSIDFLVVKVKSAYNGILGRAGLNKLQAVASTFNLCMKFPTPDGIGVVKGDQAVARKCYMASCRVEEALAIEDQRDEHTFRRAEPNIKNFEWTAKCQASFEALKNYLSAPPLPSKPLVGEELFLYFAIADSAVSAVLVREQDGKQLPIYYVSKVLQGAELRYPDTEKLAFAFLVAARKLRPYFQSHSITVLTDKPLRRILHKPNVSGRQVPWSIEPGEFDISYRPRPSIKGQALDDFIVECTLPIEDKEQLPQKERPFTWTLHVDGSSNSSGSGASLILHGPENLIASTKPSVNIKQANTLWDVGDRHPGPFPSRHGSTFGIPRVLITDNGKQFDNSTFRTFCANLSIEQRFTSVAHPQTNGQTEVTNRTLLQGIKKKLDGASGLWVDELPKILWAYNTTSRTSTGETPFSLSFGTEALIPVKIRLPSLRLTMYDPVQNEEALRANLDLLDERRELAAYRQ</sequence>
<dbReference type="SUPFAM" id="SSF53098">
    <property type="entry name" value="Ribonuclease H-like"/>
    <property type="match status" value="1"/>
</dbReference>
<dbReference type="InterPro" id="IPR012337">
    <property type="entry name" value="RNaseH-like_sf"/>
</dbReference>
<feature type="compositionally biased region" description="Polar residues" evidence="1">
    <location>
        <begin position="19"/>
        <end position="28"/>
    </location>
</feature>
<reference evidence="3" key="1">
    <citation type="submission" date="2022-12" db="EMBL/GenBank/DDBJ databases">
        <title>Draft genome assemblies for two species of Escallonia (Escalloniales).</title>
        <authorList>
            <person name="Chanderbali A."/>
            <person name="Dervinis C."/>
            <person name="Anghel I."/>
            <person name="Soltis D."/>
            <person name="Soltis P."/>
            <person name="Zapata F."/>
        </authorList>
    </citation>
    <scope>NUCLEOTIDE SEQUENCE</scope>
    <source>
        <strain evidence="3">UCBG64.0493</strain>
        <tissue evidence="3">Leaf</tissue>
    </source>
</reference>
<feature type="region of interest" description="Disordered" evidence="1">
    <location>
        <begin position="13"/>
        <end position="56"/>
    </location>
</feature>
<feature type="region of interest" description="Disordered" evidence="1">
    <location>
        <begin position="127"/>
        <end position="159"/>
    </location>
</feature>
<dbReference type="SUPFAM" id="SSF56672">
    <property type="entry name" value="DNA/RNA polymerases"/>
    <property type="match status" value="1"/>
</dbReference>
<dbReference type="Pfam" id="PF17919">
    <property type="entry name" value="RT_RNaseH_2"/>
    <property type="match status" value="1"/>
</dbReference>
<evidence type="ECO:0000256" key="1">
    <source>
        <dbReference type="SAM" id="MobiDB-lite"/>
    </source>
</evidence>
<evidence type="ECO:0000313" key="3">
    <source>
        <dbReference type="EMBL" id="KAK3014889.1"/>
    </source>
</evidence>
<dbReference type="PANTHER" id="PTHR48475">
    <property type="entry name" value="RIBONUCLEASE H"/>
    <property type="match status" value="1"/>
</dbReference>
<proteinExistence type="predicted"/>
<feature type="compositionally biased region" description="Basic and acidic residues" evidence="1">
    <location>
        <begin position="34"/>
        <end position="45"/>
    </location>
</feature>
<name>A0AA88VVD3_9ASTE</name>
<evidence type="ECO:0000259" key="2">
    <source>
        <dbReference type="PROSITE" id="PS50994"/>
    </source>
</evidence>
<dbReference type="InterPro" id="IPR001584">
    <property type="entry name" value="Integrase_cat-core"/>
</dbReference>
<evidence type="ECO:0000313" key="4">
    <source>
        <dbReference type="Proteomes" id="UP001188597"/>
    </source>
</evidence>
<dbReference type="InterPro" id="IPR036397">
    <property type="entry name" value="RNaseH_sf"/>
</dbReference>
<dbReference type="Gene3D" id="3.30.420.10">
    <property type="entry name" value="Ribonuclease H-like superfamily/Ribonuclease H"/>
    <property type="match status" value="1"/>
</dbReference>
<dbReference type="AlphaFoldDB" id="A0AA88VVD3"/>
<dbReference type="PANTHER" id="PTHR48475:SF2">
    <property type="entry name" value="RIBONUCLEASE H"/>
    <property type="match status" value="1"/>
</dbReference>
<keyword evidence="4" id="KW-1185">Reference proteome</keyword>
<gene>
    <name evidence="3" type="ORF">RJ639_008461</name>
</gene>
<dbReference type="PROSITE" id="PS50994">
    <property type="entry name" value="INTEGRASE"/>
    <property type="match status" value="1"/>
</dbReference>
<protein>
    <recommendedName>
        <fullName evidence="2">Integrase catalytic domain-containing protein</fullName>
    </recommendedName>
</protein>
<organism evidence="3 4">
    <name type="scientific">Escallonia herrerae</name>
    <dbReference type="NCBI Taxonomy" id="1293975"/>
    <lineage>
        <taxon>Eukaryota</taxon>
        <taxon>Viridiplantae</taxon>
        <taxon>Streptophyta</taxon>
        <taxon>Embryophyta</taxon>
        <taxon>Tracheophyta</taxon>
        <taxon>Spermatophyta</taxon>
        <taxon>Magnoliopsida</taxon>
        <taxon>eudicotyledons</taxon>
        <taxon>Gunneridae</taxon>
        <taxon>Pentapetalae</taxon>
        <taxon>asterids</taxon>
        <taxon>campanulids</taxon>
        <taxon>Escalloniales</taxon>
        <taxon>Escalloniaceae</taxon>
        <taxon>Escallonia</taxon>
    </lineage>
</organism>